<feature type="compositionally biased region" description="Low complexity" evidence="1">
    <location>
        <begin position="294"/>
        <end position="314"/>
    </location>
</feature>
<feature type="compositionally biased region" description="Basic residues" evidence="1">
    <location>
        <begin position="269"/>
        <end position="293"/>
    </location>
</feature>
<feature type="non-terminal residue" evidence="2">
    <location>
        <position position="1"/>
    </location>
</feature>
<dbReference type="EMBL" id="CADCUP010000056">
    <property type="protein sequence ID" value="CAA9379672.1"/>
    <property type="molecule type" value="Genomic_DNA"/>
</dbReference>
<feature type="compositionally biased region" description="Low complexity" evidence="1">
    <location>
        <begin position="20"/>
        <end position="29"/>
    </location>
</feature>
<protein>
    <submittedName>
        <fullName evidence="2">Uncharacterized protein</fullName>
    </submittedName>
</protein>
<feature type="non-terminal residue" evidence="2">
    <location>
        <position position="314"/>
    </location>
</feature>
<sequence>VAVDLHGRRDERRHRVEPVRPGAGRSAAGGRRDEVDRAQPGHDAEGGEHAHSLLHPRRPPATGHRQGSGHGRRRAAQQHGTRAPPAGADEPGLARPHLPALGGRAGPRGTPDAAGRAAGRPRRRGDVRRARALPDGRRRTRTACARAVARQLPGDQRAPLLPRRARPARRRLPEPRRRPAARGARCPRGVRGALPVGTDEPRGGRGGAHLPGDAAVAGGAREQRGVGARRCRPGGDPARPLRLRALAAAHQRPAAPGGGAQHPRDLAAARRRGRAARRRAARVRRLPRPRRACARPCRLQPGRARAARAAAPGV</sequence>
<feature type="region of interest" description="Disordered" evidence="1">
    <location>
        <begin position="251"/>
        <end position="314"/>
    </location>
</feature>
<gene>
    <name evidence="2" type="ORF">AVDCRST_MAG06-832</name>
</gene>
<accession>A0A6J4NDD4</accession>
<evidence type="ECO:0000256" key="1">
    <source>
        <dbReference type="SAM" id="MobiDB-lite"/>
    </source>
</evidence>
<dbReference type="AlphaFoldDB" id="A0A6J4NDD4"/>
<feature type="compositionally biased region" description="Basic and acidic residues" evidence="1">
    <location>
        <begin position="30"/>
        <end position="51"/>
    </location>
</feature>
<reference evidence="2" key="1">
    <citation type="submission" date="2020-02" db="EMBL/GenBank/DDBJ databases">
        <authorList>
            <person name="Meier V. D."/>
        </authorList>
    </citation>
    <scope>NUCLEOTIDE SEQUENCE</scope>
    <source>
        <strain evidence="2">AVDCRST_MAG06</strain>
    </source>
</reference>
<feature type="compositionally biased region" description="Low complexity" evidence="1">
    <location>
        <begin position="107"/>
        <end position="118"/>
    </location>
</feature>
<feature type="compositionally biased region" description="Basic and acidic residues" evidence="1">
    <location>
        <begin position="1"/>
        <end position="18"/>
    </location>
</feature>
<feature type="region of interest" description="Disordered" evidence="1">
    <location>
        <begin position="1"/>
        <end position="237"/>
    </location>
</feature>
<proteinExistence type="predicted"/>
<organism evidence="2">
    <name type="scientific">uncultured Nocardioides sp</name>
    <dbReference type="NCBI Taxonomy" id="198441"/>
    <lineage>
        <taxon>Bacteria</taxon>
        <taxon>Bacillati</taxon>
        <taxon>Actinomycetota</taxon>
        <taxon>Actinomycetes</taxon>
        <taxon>Propionibacteriales</taxon>
        <taxon>Nocardioidaceae</taxon>
        <taxon>Nocardioides</taxon>
        <taxon>environmental samples</taxon>
    </lineage>
</organism>
<evidence type="ECO:0000313" key="2">
    <source>
        <dbReference type="EMBL" id="CAA9379672.1"/>
    </source>
</evidence>
<feature type="compositionally biased region" description="Low complexity" evidence="1">
    <location>
        <begin position="181"/>
        <end position="193"/>
    </location>
</feature>
<name>A0A6J4NDD4_9ACTN</name>
<feature type="compositionally biased region" description="Basic and acidic residues" evidence="1">
    <location>
        <begin position="127"/>
        <end position="137"/>
    </location>
</feature>